<dbReference type="InterPro" id="IPR001680">
    <property type="entry name" value="WD40_rpt"/>
</dbReference>
<dbReference type="EMBL" id="JTDY01004831">
    <property type="protein sequence ID" value="KOB67697.1"/>
    <property type="molecule type" value="Genomic_DNA"/>
</dbReference>
<feature type="domain" description="NWD2 C-terminal beta-propeller" evidence="1">
    <location>
        <begin position="872"/>
        <end position="917"/>
    </location>
</feature>
<dbReference type="InterPro" id="IPR052752">
    <property type="entry name" value="NACHT-WD_repeat"/>
</dbReference>
<proteinExistence type="predicted"/>
<protein>
    <recommendedName>
        <fullName evidence="1">NWD2 C-terminal beta-propeller domain-containing protein</fullName>
    </recommendedName>
</protein>
<sequence length="952" mass="107765">MNLNPSVLVIRGTFLDILLSQVLDLFRGIGDYWNEFNQVVDMRWGVRDEATDDHMTTELCMREIKNCQRLSMGPNFVVFLGQKYGYRPIPTYVLSSELQMLRDELAAGGADVILLDTWYKKDANAVPPISVLQPISSILINFNNKRVPKLQAEDQAIWWDTLGKMQKLFRKASLQLYTSGKIDKDTMHNYFMSVTEREVINGVLNVKNTKNHCLAYVRYINNINLQNLKKASNFVDILNRSLDMEAYTVEWIGREGLDPDSHAEYLTHFISHFYKNIIKLIVTEILQHLHACNNSVKVYHGREPDLEFIEEYMKNDSDKPLVLYGEGGCGKTSLLAKSAALSLNTWFAEVLPTNIIRFLGTTPDSSALTPTLISISMRKEDSSATGQIVTEILQHLHACNNSVKVYHGREPDLEFIEEYMKNDSDKPLVLYGEAHFKQLLTMASQQRPLLLFLDSVEQLTGIGTENNKVSWLPTRLPPYCKIIVTCACEEKNPEVSKEYDVLRRMIDSEGNFLEVKALGEDLAMQVLKLWMAGAARDLSNYQWRLVCRWRSYTKPTETQLASTVMDSIMLLFERVEKQFGELPFHLVRSKRFTDLYAEVLFNYSWLHAKLNCCPLQAVLADFEDAKLHVKKDAYPDMLAPQLVGRLLPEAPTNPAVAALLKECHDKGKTHCETVRGVNVLNHHLFIYGPHSWVRYTTRGNHIIKTKKKKGEEEKKEEDELTKVLDAHFGRIVQLEPLTVGSWNNVITSSIDRTVKIWNIDNIFEQVHKIDRQELPIDSISLARDKQLAVTVTRSCWGLWDTSTGKLLAQLADAPLGAIVTQAVVTPSGDNVITAESGNVVIWDTPEQQFITISMEVGSANVDNVAIANIVARTIPVKNSGVKDMQAIVALPHKPLWVAVVGNDKAGILDIKTKRLIRYNMQAIVALPHKPLWVAVVGNDKAGILDIKTKRLI</sequence>
<evidence type="ECO:0000313" key="3">
    <source>
        <dbReference type="Proteomes" id="UP000037510"/>
    </source>
</evidence>
<dbReference type="SUPFAM" id="SSF52540">
    <property type="entry name" value="P-loop containing nucleoside triphosphate hydrolases"/>
    <property type="match status" value="1"/>
</dbReference>
<evidence type="ECO:0000259" key="1">
    <source>
        <dbReference type="Pfam" id="PF23586"/>
    </source>
</evidence>
<dbReference type="Gene3D" id="1.25.40.370">
    <property type="match status" value="1"/>
</dbReference>
<evidence type="ECO:0000313" key="2">
    <source>
        <dbReference type="EMBL" id="KOB67697.1"/>
    </source>
</evidence>
<dbReference type="SMART" id="SM00320">
    <property type="entry name" value="WD40"/>
    <property type="match status" value="3"/>
</dbReference>
<gene>
    <name evidence="2" type="ORF">OBRU01_19530</name>
</gene>
<dbReference type="Gene3D" id="2.130.10.10">
    <property type="entry name" value="YVTN repeat-like/Quinoprotein amine dehydrogenase"/>
    <property type="match status" value="1"/>
</dbReference>
<dbReference type="Gene3D" id="3.40.50.300">
    <property type="entry name" value="P-loop containing nucleotide triphosphate hydrolases"/>
    <property type="match status" value="1"/>
</dbReference>
<feature type="non-terminal residue" evidence="2">
    <location>
        <position position="952"/>
    </location>
</feature>
<accession>A0A0L7KWT5</accession>
<reference evidence="2 3" key="1">
    <citation type="journal article" date="2015" name="Genome Biol. Evol.">
        <title>The genome of winter moth (Operophtera brumata) provides a genomic perspective on sexual dimorphism and phenology.</title>
        <authorList>
            <person name="Derks M.F."/>
            <person name="Smit S."/>
            <person name="Salis L."/>
            <person name="Schijlen E."/>
            <person name="Bossers A."/>
            <person name="Mateman C."/>
            <person name="Pijl A.S."/>
            <person name="de Ridder D."/>
            <person name="Groenen M.A."/>
            <person name="Visser M.E."/>
            <person name="Megens H.J."/>
        </authorList>
    </citation>
    <scope>NUCLEOTIDE SEQUENCE [LARGE SCALE GENOMIC DNA]</scope>
    <source>
        <strain evidence="2">WM2013NL</strain>
        <tissue evidence="2">Head and thorax</tissue>
    </source>
</reference>
<dbReference type="Proteomes" id="UP000037510">
    <property type="component" value="Unassembled WGS sequence"/>
</dbReference>
<dbReference type="InterPro" id="IPR036322">
    <property type="entry name" value="WD40_repeat_dom_sf"/>
</dbReference>
<organism evidence="2 3">
    <name type="scientific">Operophtera brumata</name>
    <name type="common">Winter moth</name>
    <name type="synonym">Phalaena brumata</name>
    <dbReference type="NCBI Taxonomy" id="104452"/>
    <lineage>
        <taxon>Eukaryota</taxon>
        <taxon>Metazoa</taxon>
        <taxon>Ecdysozoa</taxon>
        <taxon>Arthropoda</taxon>
        <taxon>Hexapoda</taxon>
        <taxon>Insecta</taxon>
        <taxon>Pterygota</taxon>
        <taxon>Neoptera</taxon>
        <taxon>Endopterygota</taxon>
        <taxon>Lepidoptera</taxon>
        <taxon>Glossata</taxon>
        <taxon>Ditrysia</taxon>
        <taxon>Geometroidea</taxon>
        <taxon>Geometridae</taxon>
        <taxon>Larentiinae</taxon>
        <taxon>Operophtera</taxon>
    </lineage>
</organism>
<dbReference type="PANTHER" id="PTHR19871">
    <property type="entry name" value="BETA TRANSDUCIN-RELATED PROTEIN"/>
    <property type="match status" value="1"/>
</dbReference>
<dbReference type="STRING" id="104452.A0A0L7KWT5"/>
<dbReference type="InterPro" id="IPR027417">
    <property type="entry name" value="P-loop_NTPase"/>
</dbReference>
<dbReference type="PANTHER" id="PTHR19871:SF14">
    <property type="entry name" value="DUF4062 DOMAIN-CONTAINING PROTEIN"/>
    <property type="match status" value="1"/>
</dbReference>
<dbReference type="Pfam" id="PF23586">
    <property type="entry name" value="Beta-prop_NWD2_C"/>
    <property type="match status" value="2"/>
</dbReference>
<dbReference type="InterPro" id="IPR015943">
    <property type="entry name" value="WD40/YVTN_repeat-like_dom_sf"/>
</dbReference>
<feature type="domain" description="NWD2 C-terminal beta-propeller" evidence="1">
    <location>
        <begin position="766"/>
        <end position="852"/>
    </location>
</feature>
<dbReference type="InterPro" id="IPR056534">
    <property type="entry name" value="Beta-prop_NWD2_C"/>
</dbReference>
<keyword evidence="3" id="KW-1185">Reference proteome</keyword>
<comment type="caution">
    <text evidence="2">The sequence shown here is derived from an EMBL/GenBank/DDBJ whole genome shotgun (WGS) entry which is preliminary data.</text>
</comment>
<dbReference type="SUPFAM" id="SSF50978">
    <property type="entry name" value="WD40 repeat-like"/>
    <property type="match status" value="1"/>
</dbReference>
<dbReference type="AlphaFoldDB" id="A0A0L7KWT5"/>
<name>A0A0L7KWT5_OPEBR</name>